<keyword evidence="2" id="KW-0732">Signal</keyword>
<feature type="chain" id="PRO_5008285641" evidence="2">
    <location>
        <begin position="27"/>
        <end position="89"/>
    </location>
</feature>
<gene>
    <name evidence="3" type="ORF">ACMD2_15231</name>
</gene>
<organism evidence="3 4">
    <name type="scientific">Ananas comosus</name>
    <name type="common">Pineapple</name>
    <name type="synonym">Ananas ananas</name>
    <dbReference type="NCBI Taxonomy" id="4615"/>
    <lineage>
        <taxon>Eukaryota</taxon>
        <taxon>Viridiplantae</taxon>
        <taxon>Streptophyta</taxon>
        <taxon>Embryophyta</taxon>
        <taxon>Tracheophyta</taxon>
        <taxon>Spermatophyta</taxon>
        <taxon>Magnoliopsida</taxon>
        <taxon>Liliopsida</taxon>
        <taxon>Poales</taxon>
        <taxon>Bromeliaceae</taxon>
        <taxon>Bromelioideae</taxon>
        <taxon>Ananas</taxon>
    </lineage>
</organism>
<dbReference type="InterPro" id="IPR003854">
    <property type="entry name" value="GASA"/>
</dbReference>
<reference evidence="3 4" key="1">
    <citation type="journal article" date="2016" name="DNA Res.">
        <title>The draft genome of MD-2 pineapple using hybrid error correction of long reads.</title>
        <authorList>
            <person name="Redwan R.M."/>
            <person name="Saidin A."/>
            <person name="Kumar S.V."/>
        </authorList>
    </citation>
    <scope>NUCLEOTIDE SEQUENCE [LARGE SCALE GENOMIC DNA]</scope>
    <source>
        <strain evidence="4">cv. MD2</strain>
        <tissue evidence="3">Leaf</tissue>
    </source>
</reference>
<evidence type="ECO:0000313" key="3">
    <source>
        <dbReference type="EMBL" id="OAY71444.1"/>
    </source>
</evidence>
<name>A0A199V316_ANACO</name>
<dbReference type="PANTHER" id="PTHR23201:SF141">
    <property type="entry name" value="GIBBERELLIN-REGULATED PROTEIN 10"/>
    <property type="match status" value="1"/>
</dbReference>
<accession>A0A199V316</accession>
<dbReference type="EMBL" id="LSRQ01003455">
    <property type="protein sequence ID" value="OAY71444.1"/>
    <property type="molecule type" value="Genomic_DNA"/>
</dbReference>
<dbReference type="Proteomes" id="UP000092600">
    <property type="component" value="Unassembled WGS sequence"/>
</dbReference>
<comment type="similarity">
    <text evidence="1">Belongs to the GASA family.</text>
</comment>
<feature type="signal peptide" evidence="2">
    <location>
        <begin position="1"/>
        <end position="26"/>
    </location>
</feature>
<proteinExistence type="inferred from homology"/>
<dbReference type="Pfam" id="PF02704">
    <property type="entry name" value="GASA"/>
    <property type="match status" value="1"/>
</dbReference>
<dbReference type="AlphaFoldDB" id="A0A199V316"/>
<sequence length="89" mass="10050">MKLFSFSLALMMLLLASAYLQTFINASEWCEGKCSERCSKAGARRRCVEYCNLCCEECNCVPSGTAGNKAECPCYRDKRNSKEWEISPN</sequence>
<evidence type="ECO:0000256" key="2">
    <source>
        <dbReference type="SAM" id="SignalP"/>
    </source>
</evidence>
<comment type="caution">
    <text evidence="3">The sequence shown here is derived from an EMBL/GenBank/DDBJ whole genome shotgun (WGS) entry which is preliminary data.</text>
</comment>
<dbReference type="PANTHER" id="PTHR23201">
    <property type="entry name" value="EXTENSIN, PROLINE-RICH PROTEIN"/>
    <property type="match status" value="1"/>
</dbReference>
<protein>
    <submittedName>
        <fullName evidence="3">Gibberellin-regulated protein 8</fullName>
    </submittedName>
</protein>
<evidence type="ECO:0000313" key="4">
    <source>
        <dbReference type="Proteomes" id="UP000092600"/>
    </source>
</evidence>
<dbReference type="STRING" id="4615.A0A199V316"/>
<evidence type="ECO:0000256" key="1">
    <source>
        <dbReference type="ARBA" id="ARBA00010582"/>
    </source>
</evidence>